<dbReference type="AlphaFoldDB" id="A0A0F9ILA9"/>
<name>A0A0F9ILA9_9ZZZZ</name>
<protein>
    <submittedName>
        <fullName evidence="1">Uncharacterized protein</fullName>
    </submittedName>
</protein>
<dbReference type="EMBL" id="LAZR01018890">
    <property type="protein sequence ID" value="KKL94575.1"/>
    <property type="molecule type" value="Genomic_DNA"/>
</dbReference>
<reference evidence="1" key="1">
    <citation type="journal article" date="2015" name="Nature">
        <title>Complex archaea that bridge the gap between prokaryotes and eukaryotes.</title>
        <authorList>
            <person name="Spang A."/>
            <person name="Saw J.H."/>
            <person name="Jorgensen S.L."/>
            <person name="Zaremba-Niedzwiedzka K."/>
            <person name="Martijn J."/>
            <person name="Lind A.E."/>
            <person name="van Eijk R."/>
            <person name="Schleper C."/>
            <person name="Guy L."/>
            <person name="Ettema T.J."/>
        </authorList>
    </citation>
    <scope>NUCLEOTIDE SEQUENCE</scope>
</reference>
<organism evidence="1">
    <name type="scientific">marine sediment metagenome</name>
    <dbReference type="NCBI Taxonomy" id="412755"/>
    <lineage>
        <taxon>unclassified sequences</taxon>
        <taxon>metagenomes</taxon>
        <taxon>ecological metagenomes</taxon>
    </lineage>
</organism>
<evidence type="ECO:0000313" key="1">
    <source>
        <dbReference type="EMBL" id="KKL94575.1"/>
    </source>
</evidence>
<proteinExistence type="predicted"/>
<sequence length="336" mass="38750">MTENNITERETTWAEKGDLAYWADTALNIERARIAPQVRLSHLAKTGRTSPDTEEFLKLVRTAEDFADTRLAELIILHPTWPWASKILGIGKENYPKGVGLIEKFGRYYDIGSPMIPSYVRRVPRHYLKIEKDKVVDKEGIWVEGIERLATPSKLWKYEGFNVDPETGQVPKRRAGQKLSFNMELRAALYRLGSSLLRAKGIWYHGSNDDGYSPGYEGYRRRITERKAGIEVVPTPKGRVCLNCNIDVIAKKTLYCPNCGEKLTLKREPAGYLFLGHLHMMAMREMLKDFSICMWLVWREALGLPITQPYKVVKLNHKPIDPWKMIDKPEEDRENQ</sequence>
<gene>
    <name evidence="1" type="ORF">LCGC14_1863330</name>
</gene>
<comment type="caution">
    <text evidence="1">The sequence shown here is derived from an EMBL/GenBank/DDBJ whole genome shotgun (WGS) entry which is preliminary data.</text>
</comment>
<accession>A0A0F9ILA9</accession>